<reference evidence="2" key="2">
    <citation type="journal article" date="2023" name="IMA Fungus">
        <title>Comparative genomic study of the Penicillium genus elucidates a diverse pangenome and 15 lateral gene transfer events.</title>
        <authorList>
            <person name="Petersen C."/>
            <person name="Sorensen T."/>
            <person name="Nielsen M.R."/>
            <person name="Sondergaard T.E."/>
            <person name="Sorensen J.L."/>
            <person name="Fitzpatrick D.A."/>
            <person name="Frisvad J.C."/>
            <person name="Nielsen K.L."/>
        </authorList>
    </citation>
    <scope>NUCLEOTIDE SEQUENCE</scope>
    <source>
        <strain evidence="2">IBT 16125</strain>
    </source>
</reference>
<sequence>MLALRDQENLVNTHQTAAAAKPLNQGINKIPPKTPGKSVPLNDENNPRAFGKGTIKGNKSRQENGKPALNAFVTPGETKHRAVLGNKTTNLKTNAFKTPGPFGGTSKPEKTNRRTSTVQRIKKAAPVTQQAQTKVYSEAAQDDVPDIEYMPPKPTALLDEPDDVTYDTTFPQFKPQNRALGLESVYGKQEIGSDGLTKRQRKFQEDSVKCDNMINETIMKQLDSIGFTERTEDVTPRAPKPRLQPTHRKAPSTGMRPTRQVPTIRSREAAAALAAPRPSSAPSRAAAVPKSRVASAASALMQKKTRVPTNPSSMRSTAAAVTSNTTVGFSKGRSVSTTLRETASAQKAANTEALLSPETYMQLYGMPPLDSEMWIRCKAAGCFDTAEESAAPQEFEEQLPTFEEDAEEDNFQLTL</sequence>
<evidence type="ECO:0000256" key="1">
    <source>
        <dbReference type="SAM" id="MobiDB-lite"/>
    </source>
</evidence>
<dbReference type="GeneID" id="81599965"/>
<dbReference type="RefSeq" id="XP_056765426.1">
    <property type="nucleotide sequence ID" value="XM_056909722.1"/>
</dbReference>
<feature type="region of interest" description="Disordered" evidence="1">
    <location>
        <begin position="91"/>
        <end position="137"/>
    </location>
</feature>
<protein>
    <submittedName>
        <fullName evidence="2">Uncharacterized protein</fullName>
    </submittedName>
</protein>
<gene>
    <name evidence="2" type="ORF">N7458_006340</name>
</gene>
<dbReference type="AlphaFoldDB" id="A0AAD6G2V3"/>
<evidence type="ECO:0000313" key="3">
    <source>
        <dbReference type="Proteomes" id="UP001213681"/>
    </source>
</evidence>
<accession>A0AAD6G2V3</accession>
<dbReference type="EMBL" id="JAPVEA010000006">
    <property type="protein sequence ID" value="KAJ5449891.1"/>
    <property type="molecule type" value="Genomic_DNA"/>
</dbReference>
<feature type="region of interest" description="Disordered" evidence="1">
    <location>
        <begin position="15"/>
        <end position="69"/>
    </location>
</feature>
<feature type="region of interest" description="Disordered" evidence="1">
    <location>
        <begin position="388"/>
        <end position="415"/>
    </location>
</feature>
<dbReference type="Proteomes" id="UP001213681">
    <property type="component" value="Unassembled WGS sequence"/>
</dbReference>
<organism evidence="2 3">
    <name type="scientific">Penicillium daleae</name>
    <dbReference type="NCBI Taxonomy" id="63821"/>
    <lineage>
        <taxon>Eukaryota</taxon>
        <taxon>Fungi</taxon>
        <taxon>Dikarya</taxon>
        <taxon>Ascomycota</taxon>
        <taxon>Pezizomycotina</taxon>
        <taxon>Eurotiomycetes</taxon>
        <taxon>Eurotiomycetidae</taxon>
        <taxon>Eurotiales</taxon>
        <taxon>Aspergillaceae</taxon>
        <taxon>Penicillium</taxon>
    </lineage>
</organism>
<keyword evidence="3" id="KW-1185">Reference proteome</keyword>
<reference evidence="2" key="1">
    <citation type="submission" date="2022-12" db="EMBL/GenBank/DDBJ databases">
        <authorList>
            <person name="Petersen C."/>
        </authorList>
    </citation>
    <scope>NUCLEOTIDE SEQUENCE</scope>
    <source>
        <strain evidence="2">IBT 16125</strain>
    </source>
</reference>
<feature type="region of interest" description="Disordered" evidence="1">
    <location>
        <begin position="300"/>
        <end position="320"/>
    </location>
</feature>
<name>A0AAD6G2V3_9EURO</name>
<feature type="region of interest" description="Disordered" evidence="1">
    <location>
        <begin position="230"/>
        <end position="263"/>
    </location>
</feature>
<comment type="caution">
    <text evidence="2">The sequence shown here is derived from an EMBL/GenBank/DDBJ whole genome shotgun (WGS) entry which is preliminary data.</text>
</comment>
<feature type="compositionally biased region" description="Acidic residues" evidence="1">
    <location>
        <begin position="394"/>
        <end position="415"/>
    </location>
</feature>
<evidence type="ECO:0000313" key="2">
    <source>
        <dbReference type="EMBL" id="KAJ5449891.1"/>
    </source>
</evidence>
<proteinExistence type="predicted"/>